<dbReference type="InterPro" id="IPR050583">
    <property type="entry name" value="Mycobacterial_A85_antigen"/>
</dbReference>
<protein>
    <submittedName>
        <fullName evidence="1">Enterochelin esterase-like enzyme</fullName>
    </submittedName>
</protein>
<dbReference type="InterPro" id="IPR029058">
    <property type="entry name" value="AB_hydrolase_fold"/>
</dbReference>
<dbReference type="Proteomes" id="UP000539265">
    <property type="component" value="Unassembled WGS sequence"/>
</dbReference>
<reference evidence="1" key="1">
    <citation type="submission" date="2020-08" db="EMBL/GenBank/DDBJ databases">
        <title>Genomic Encyclopedia of Type Strains, Phase III (KMG-III): the genomes of soil and plant-associated and newly described type strains.</title>
        <authorList>
            <person name="Whitman W."/>
        </authorList>
    </citation>
    <scope>NUCLEOTIDE SEQUENCE [LARGE SCALE GENOMIC DNA]</scope>
    <source>
        <strain evidence="1">CECT 8628</strain>
    </source>
</reference>
<dbReference type="SUPFAM" id="SSF53474">
    <property type="entry name" value="alpha/beta-Hydrolases"/>
    <property type="match status" value="1"/>
</dbReference>
<dbReference type="Pfam" id="PF00756">
    <property type="entry name" value="Esterase"/>
    <property type="match status" value="1"/>
</dbReference>
<dbReference type="Gene3D" id="3.40.50.1820">
    <property type="entry name" value="alpha/beta hydrolase"/>
    <property type="match status" value="1"/>
</dbReference>
<comment type="caution">
    <text evidence="1">The sequence shown here is derived from an EMBL/GenBank/DDBJ whole genome shotgun (WGS) entry which is preliminary data.</text>
</comment>
<name>A0A839SEQ9_9SPHI</name>
<dbReference type="PANTHER" id="PTHR48098:SF6">
    <property type="entry name" value="FERRI-BACILLIBACTIN ESTERASE BESA"/>
    <property type="match status" value="1"/>
</dbReference>
<dbReference type="RefSeq" id="WP_232010703.1">
    <property type="nucleotide sequence ID" value="NZ_AP017313.1"/>
</dbReference>
<keyword evidence="2" id="KW-1185">Reference proteome</keyword>
<dbReference type="EMBL" id="JACHWX010000003">
    <property type="protein sequence ID" value="MBB3055129.1"/>
    <property type="molecule type" value="Genomic_DNA"/>
</dbReference>
<organism evidence="1 2">
    <name type="scientific">Mucilaginibacter gotjawali</name>
    <dbReference type="NCBI Taxonomy" id="1550579"/>
    <lineage>
        <taxon>Bacteria</taxon>
        <taxon>Pseudomonadati</taxon>
        <taxon>Bacteroidota</taxon>
        <taxon>Sphingobacteriia</taxon>
        <taxon>Sphingobacteriales</taxon>
        <taxon>Sphingobacteriaceae</taxon>
        <taxon>Mucilaginibacter</taxon>
    </lineage>
</organism>
<sequence length="286" mass="32624">MKNLTFAALIKLNTEMYWNLPEMEIAIAEKNITIKSEQLKRDVTCTLLIPQETEFVEPLNLLLLNDGQEIQSLELKETLEELTNSQRIKPTLVVAIHADEERLHEYGTAGKPDFKKRGDKAGLYTDFIKTELLPAIYKLTGIESFETTAFAGFSLGGLSALDIAWHNPTLFDKVGAFSGSFWWRSKDLSKGYTDNDRIMHSIIKNTKEKPDLKIWLQTGTKDETADRNKNGIIDSIDDTIDLIKELENKGFKRPEDIRYLEMFGGSHDTTTWAKAMPKFLLWAFGR</sequence>
<dbReference type="AlphaFoldDB" id="A0A839SEQ9"/>
<gene>
    <name evidence="1" type="ORF">FHS11_001546</name>
</gene>
<proteinExistence type="predicted"/>
<evidence type="ECO:0000313" key="1">
    <source>
        <dbReference type="EMBL" id="MBB3055129.1"/>
    </source>
</evidence>
<evidence type="ECO:0000313" key="2">
    <source>
        <dbReference type="Proteomes" id="UP000539265"/>
    </source>
</evidence>
<accession>A0A839SEQ9</accession>
<dbReference type="PANTHER" id="PTHR48098">
    <property type="entry name" value="ENTEROCHELIN ESTERASE-RELATED"/>
    <property type="match status" value="1"/>
</dbReference>
<dbReference type="InterPro" id="IPR000801">
    <property type="entry name" value="Esterase-like"/>
</dbReference>